<evidence type="ECO:0000313" key="16">
    <source>
        <dbReference type="Proteomes" id="UP001139994"/>
    </source>
</evidence>
<evidence type="ECO:0000256" key="7">
    <source>
        <dbReference type="ARBA" id="ARBA00022614"/>
    </source>
</evidence>
<comment type="catalytic activity">
    <reaction evidence="1">
        <text>S-ubiquitinyl-[E2 ubiquitin-conjugating enzyme]-L-cysteine + [acceptor protein]-L-lysine = [E2 ubiquitin-conjugating enzyme]-L-cysteine + N(6)-ubiquitinyl-[acceptor protein]-L-lysine.</text>
        <dbReference type="EC" id="2.3.2.27"/>
    </reaction>
</comment>
<evidence type="ECO:0000256" key="2">
    <source>
        <dbReference type="ARBA" id="ARBA00004192"/>
    </source>
</evidence>
<reference evidence="15" key="3">
    <citation type="journal article" date="2023" name="mSystems">
        <title>Charting the Lipopeptidome of Nonpathogenic Pseudomonas.</title>
        <authorList>
            <person name="Cesa-Luna C."/>
            <person name="Geudens N."/>
            <person name="Girard L."/>
            <person name="De Roo V."/>
            <person name="Maklad H.R."/>
            <person name="Martins J.C."/>
            <person name="Hofte M."/>
            <person name="De Mot R."/>
        </authorList>
    </citation>
    <scope>NUCLEOTIDE SEQUENCE</scope>
    <source>
        <strain evidence="15">COR51</strain>
    </source>
</reference>
<dbReference type="Gene3D" id="3.80.10.10">
    <property type="entry name" value="Ribonuclease Inhibitor"/>
    <property type="match status" value="1"/>
</dbReference>
<organism evidence="15 16">
    <name type="scientific">Pseudomonas peradeniyensis</name>
    <dbReference type="NCBI Taxonomy" id="2745488"/>
    <lineage>
        <taxon>Bacteria</taxon>
        <taxon>Pseudomonadati</taxon>
        <taxon>Pseudomonadota</taxon>
        <taxon>Gammaproteobacteria</taxon>
        <taxon>Pseudomonadales</taxon>
        <taxon>Pseudomonadaceae</taxon>
        <taxon>Pseudomonas</taxon>
    </lineage>
</organism>
<keyword evidence="6 13" id="KW-0964">Secreted</keyword>
<feature type="active site" description="Glycyl thioester intermediate" evidence="13">
    <location>
        <position position="1174"/>
    </location>
</feature>
<evidence type="ECO:0000256" key="4">
    <source>
        <dbReference type="ARBA" id="ARBA00009868"/>
    </source>
</evidence>
<name>A0ABT2V6T9_9PSED</name>
<dbReference type="InterPro" id="IPR003591">
    <property type="entry name" value="Leu-rich_rpt_typical-subtyp"/>
</dbReference>
<keyword evidence="10 13" id="KW-0832">Ubl conjugation</keyword>
<accession>A0ABT2V6T9</accession>
<keyword evidence="16" id="KW-1185">Reference proteome</keyword>
<dbReference type="Proteomes" id="UP001139994">
    <property type="component" value="Unassembled WGS sequence"/>
</dbReference>
<evidence type="ECO:0000256" key="1">
    <source>
        <dbReference type="ARBA" id="ARBA00000900"/>
    </source>
</evidence>
<evidence type="ECO:0000256" key="5">
    <source>
        <dbReference type="ARBA" id="ARBA00012483"/>
    </source>
</evidence>
<evidence type="ECO:0000256" key="3">
    <source>
        <dbReference type="ARBA" id="ARBA00004613"/>
    </source>
</evidence>
<dbReference type="EC" id="2.3.2.27" evidence="5"/>
<comment type="caution">
    <text evidence="15">The sequence shown here is derived from an EMBL/GenBank/DDBJ whole genome shotgun (WGS) entry which is preliminary data.</text>
</comment>
<evidence type="ECO:0000256" key="11">
    <source>
        <dbReference type="ARBA" id="ARBA00023026"/>
    </source>
</evidence>
<keyword evidence="8 13" id="KW-0808">Transferase</keyword>
<dbReference type="InterPro" id="IPR046673">
    <property type="entry name" value="ToxA_N"/>
</dbReference>
<evidence type="ECO:0000256" key="8">
    <source>
        <dbReference type="ARBA" id="ARBA00022679"/>
    </source>
</evidence>
<evidence type="ECO:0000256" key="9">
    <source>
        <dbReference type="ARBA" id="ARBA00022737"/>
    </source>
</evidence>
<dbReference type="SMART" id="SM00369">
    <property type="entry name" value="LRR_TYP"/>
    <property type="match status" value="3"/>
</dbReference>
<keyword evidence="11" id="KW-0843">Virulence</keyword>
<dbReference type="PROSITE" id="PS52053">
    <property type="entry name" value="NEL"/>
    <property type="match status" value="1"/>
</dbReference>
<feature type="domain" description="NEL" evidence="14">
    <location>
        <begin position="1087"/>
        <end position="1376"/>
    </location>
</feature>
<dbReference type="PANTHER" id="PTHR47114">
    <property type="match status" value="1"/>
</dbReference>
<dbReference type="Pfam" id="PF14496">
    <property type="entry name" value="NEL"/>
    <property type="match status" value="1"/>
</dbReference>
<evidence type="ECO:0000313" key="15">
    <source>
        <dbReference type="EMBL" id="MCU7237010.1"/>
    </source>
</evidence>
<dbReference type="Gene3D" id="1.20.58.360">
    <property type="entry name" value="Shigella T3SS effector IpaH defines"/>
    <property type="match status" value="1"/>
</dbReference>
<evidence type="ECO:0000259" key="14">
    <source>
        <dbReference type="PROSITE" id="PS52053"/>
    </source>
</evidence>
<evidence type="ECO:0000256" key="6">
    <source>
        <dbReference type="ARBA" id="ARBA00022525"/>
    </source>
</evidence>
<dbReference type="InterPro" id="IPR032675">
    <property type="entry name" value="LRR_dom_sf"/>
</dbReference>
<proteinExistence type="inferred from homology"/>
<dbReference type="SUPFAM" id="SSF52058">
    <property type="entry name" value="L domain-like"/>
    <property type="match status" value="1"/>
</dbReference>
<reference evidence="15" key="1">
    <citation type="journal article" date="2022" name="Microbiol. Spectr.">
        <title>An Nuclear Magnetic Resonance Fingerprint Matching Approach for the Identification and Structural Re-Evaluation of Pseudomonas Lipopeptides.</title>
        <authorList>
            <person name="De Roo V."/>
            <person name="Verleysen Y."/>
            <person name="Kovacs B."/>
            <person name="De Vleeschouwer M."/>
            <person name="Muangkaew P."/>
            <person name="Girard L."/>
            <person name="Hofte M."/>
            <person name="De Mot R."/>
            <person name="Madder A."/>
            <person name="Geudens N."/>
            <person name="Martins J.C."/>
        </authorList>
    </citation>
    <scope>NUCLEOTIDE SEQUENCE</scope>
    <source>
        <strain evidence="15">COR51</strain>
    </source>
</reference>
<dbReference type="Pfam" id="PF13855">
    <property type="entry name" value="LRR_8"/>
    <property type="match status" value="1"/>
</dbReference>
<evidence type="ECO:0000256" key="10">
    <source>
        <dbReference type="ARBA" id="ARBA00022843"/>
    </source>
</evidence>
<protein>
    <recommendedName>
        <fullName evidence="5">RING-type E3 ubiquitin transferase</fullName>
        <ecNumber evidence="5">2.3.2.27</ecNumber>
    </recommendedName>
</protein>
<keyword evidence="7" id="KW-0433">Leucine-rich repeat</keyword>
<dbReference type="RefSeq" id="WP_220689936.1">
    <property type="nucleotide sequence ID" value="NZ_JAOSLA010000002.1"/>
</dbReference>
<dbReference type="Pfam" id="PF20178">
    <property type="entry name" value="ToxA_N"/>
    <property type="match status" value="1"/>
</dbReference>
<keyword evidence="13" id="KW-0833">Ubl conjugation pathway</keyword>
<reference evidence="15" key="2">
    <citation type="submission" date="2022-09" db="EMBL/GenBank/DDBJ databases">
        <authorList>
            <person name="Cesa-Luna C."/>
            <person name="Girard L."/>
            <person name="Lood C."/>
            <person name="Hofte M."/>
            <person name="De Mot R."/>
        </authorList>
    </citation>
    <scope>NUCLEOTIDE SEQUENCE</scope>
    <source>
        <strain evidence="15">COR51</strain>
    </source>
</reference>
<keyword evidence="12 13" id="KW-1035">Host cytoplasm</keyword>
<sequence length="1376" mass="154653">MSLHEIAPDSIDALIAKRLPAWLQTAAVDRLQGLHRALKAQQKSAEKMRELLAPVPALDTFAEPLLRQALLTQLKLDTNVRASSVKIVQEAYHPVPLNSAPKLWYRRTTNRELLSAALHNYTEDQTTPGVLTVATLLGADKKQLNVSFTQFAKLCRRLDLGGQYQKLLKACLQPSDSLAKEAVHAQIEEDIRARMEVAVRRAILQGHIDERAYLQLLPSCVPQPIVPGDPAILTYRQLNLLGKRMEGVVTLEVREQAAGAATGILSWIPDDPVQPIQHHASWSALYLTLARRMRQPSYVDFFMRFIRERDRPVFATVLKKLLKDTDSCRDVELDGRHLAFEGTLIAYLRKLRIEKILDDARVLAVPTAEADADACRERFERYLEAGLTLLNLAGFFVPVLGEVMLGVAAAQIANEVYEGYEDWAIGDRQAALQHMFGVAENLAVAAILATGGVAAGKVMERSLKVDNLVPIVDDAGQTKLFKGSKEPHEWSGTGLLMRRLGRELSDMTDEQALRLAEGTGFGEEHLRRLHVQQASPPARLLDAWERYQLHEQFPSLRDEAFEAEVRSRQGTETPEALLLRRDFPGLSHRGAQEIIEQANGRQLAEMLDKQRIPLELAEHARWFMRDSRLDRACAGLRQASAVNLDSERLALGLVDQQAPWSENVRVELRDGSREGMLRTQVGSAEAADTRYIVRGTKGYQAQDGNGIPLPQASEQDSLIQAICLHLDSSQKLLLGDASLGEMALTDKLAALAGTQREQAAILIRQAPVGEGIRPPARFADGRLGYPLCGRTPGGRQASRRGIHQIYPTLGEEELENYLLDLLARHVDPWVHYNQLKHQLNRLREGLQSWCSAGGGILAKLRRRRVATVMRRCWRRKSRVLGDGGHWLMVRGEQVGSLPSLPAGISYGHVTRLTLRDMDLADVDADFLSRFTGLVELDLRENRLTQVPAGIERLTSLRYLRLGYNQIAMDSAGNQRLLALVNLRELDLGHNPLGWAPDVNGLRHLRRLSLHSGEIATLPERVQQLPWQGVVDLRNNSIQHVRQDLHNLQLRLQRMVLHDNPLDEASQALVNLASREPVNRHPIEHQLIDQAARELWLAGSTGKLRSRREAQWLRLREEPESTALFQFFADFARTEDFREHADFYRRRIWRMIDACEQNTELRAVMFAQAGGERACEDRLLLILSELEVTLYVERASAGRRLAEREEALLKAGRALYRLDEVNTLAARKVQELERRGGEVDPIEVYMAYRTHLAGPLGLPAQPDGMYYLTDARVSPGDLNTAMLKVRREETPQRLSEALAQRPFWDSFVHARYPEKVDALVSALDEQLTQAAALSEQMYLVRSEALRVKYEASLQALRLSLAQEAYARLLPVVPAVEG</sequence>
<comment type="PTM">
    <text evidence="13">Ubiquitinated in the presence of host E1 ubiquitin-activating enzyme, E2 ubiquitin-conjugating enzyme and ubiquitin.</text>
</comment>
<dbReference type="InterPro" id="IPR001611">
    <property type="entry name" value="Leu-rich_rpt"/>
</dbReference>
<comment type="similarity">
    <text evidence="4 13">Belongs to the LRR-containing bacterial E3 ligase family.</text>
</comment>
<gene>
    <name evidence="15" type="ORF">OC929_03030</name>
</gene>
<evidence type="ECO:0000256" key="13">
    <source>
        <dbReference type="PROSITE-ProRule" id="PRU01398"/>
    </source>
</evidence>
<evidence type="ECO:0000256" key="12">
    <source>
        <dbReference type="ARBA" id="ARBA00023200"/>
    </source>
</evidence>
<dbReference type="InterPro" id="IPR051071">
    <property type="entry name" value="LRR-bact_E3_ubiq_ligases"/>
</dbReference>
<dbReference type="EMBL" id="JAOSLA010000002">
    <property type="protein sequence ID" value="MCU7237010.1"/>
    <property type="molecule type" value="Genomic_DNA"/>
</dbReference>
<dbReference type="InterPro" id="IPR029487">
    <property type="entry name" value="NEL_dom"/>
</dbReference>
<keyword evidence="9" id="KW-0677">Repeat</keyword>
<comment type="subcellular location">
    <subcellularLocation>
        <location evidence="2">Host cytoplasm</location>
    </subcellularLocation>
    <subcellularLocation>
        <location evidence="3">Secreted</location>
    </subcellularLocation>
</comment>
<dbReference type="PANTHER" id="PTHR47114:SF3">
    <property type="entry name" value="LEUCINE-RICH ALPHA-2-GLYCOPROTEIN-LIKE"/>
    <property type="match status" value="1"/>
</dbReference>